<dbReference type="AlphaFoldDB" id="Q1N137"/>
<sequence>MQDQQLERYSRHILLPEMDYDGQQKLLNASVVVLGLGGLGSSAAYYLAASGIGHITLVDDDSVEISNLQRQIVHNEHNLGMNKAESAAKTLSTLNSTIKIDIVSSRLPETDLADLFNRNDVVLDCCDNSASRMRHNRLCIMQGTPLASGAAVGLNGQFMFVDPKQDDSPCYACIYPEIDDSRFNCSESGILAPVVGMVGMMQALETIKYLSEIGKPNYGKLWTLNGFDSSWRTFQVRKNPQCNVCGSA</sequence>
<evidence type="ECO:0000313" key="4">
    <source>
        <dbReference type="EMBL" id="EAT12014.1"/>
    </source>
</evidence>
<evidence type="ECO:0000256" key="2">
    <source>
        <dbReference type="SAM" id="Phobius"/>
    </source>
</evidence>
<proteinExistence type="inferred from homology"/>
<keyword evidence="2" id="KW-1133">Transmembrane helix</keyword>
<dbReference type="NCBIfam" id="NF004281">
    <property type="entry name" value="PRK05690.1"/>
    <property type="match status" value="1"/>
</dbReference>
<name>Q1N137_9GAMM</name>
<dbReference type="InterPro" id="IPR045886">
    <property type="entry name" value="ThiF/MoeB/HesA"/>
</dbReference>
<evidence type="ECO:0000259" key="3">
    <source>
        <dbReference type="Pfam" id="PF00899"/>
    </source>
</evidence>
<dbReference type="InterPro" id="IPR000594">
    <property type="entry name" value="ThiF_NAD_FAD-bd"/>
</dbReference>
<dbReference type="RefSeq" id="WP_007017478.1">
    <property type="nucleotide sequence ID" value="NZ_CH724113.1"/>
</dbReference>
<feature type="domain" description="THIF-type NAD/FAD binding fold" evidence="3">
    <location>
        <begin position="9"/>
        <end position="244"/>
    </location>
</feature>
<reference evidence="4 5" key="1">
    <citation type="submission" date="2006-03" db="EMBL/GenBank/DDBJ databases">
        <authorList>
            <person name="Pinhassi J."/>
            <person name="Pedros-Alio C."/>
            <person name="Ferriera S."/>
            <person name="Johnson J."/>
            <person name="Kravitz S."/>
            <person name="Halpern A."/>
            <person name="Remington K."/>
            <person name="Beeson K."/>
            <person name="Tran B."/>
            <person name="Rogers Y.-H."/>
            <person name="Friedman R."/>
            <person name="Venter J.C."/>
        </authorList>
    </citation>
    <scope>NUCLEOTIDE SEQUENCE [LARGE SCALE GENOMIC DNA]</scope>
    <source>
        <strain evidence="4 5">RED65</strain>
    </source>
</reference>
<dbReference type="STRING" id="207949.RED65_11755"/>
<dbReference type="GO" id="GO:0005829">
    <property type="term" value="C:cytosol"/>
    <property type="evidence" value="ECO:0007669"/>
    <property type="project" value="TreeGrafter"/>
</dbReference>
<keyword evidence="5" id="KW-1185">Reference proteome</keyword>
<dbReference type="Gene3D" id="3.40.50.720">
    <property type="entry name" value="NAD(P)-binding Rossmann-like Domain"/>
    <property type="match status" value="1"/>
</dbReference>
<dbReference type="Pfam" id="PF00899">
    <property type="entry name" value="ThiF"/>
    <property type="match status" value="1"/>
</dbReference>
<comment type="similarity">
    <text evidence="1">Belongs to the HesA/MoeB/ThiF family.</text>
</comment>
<comment type="caution">
    <text evidence="4">The sequence shown here is derived from an EMBL/GenBank/DDBJ whole genome shotgun (WGS) entry which is preliminary data.</text>
</comment>
<keyword evidence="2" id="KW-0472">Membrane</keyword>
<dbReference type="EMBL" id="AAQH01000011">
    <property type="protein sequence ID" value="EAT12014.1"/>
    <property type="molecule type" value="Genomic_DNA"/>
</dbReference>
<accession>Q1N137</accession>
<dbReference type="InterPro" id="IPR035985">
    <property type="entry name" value="Ubiquitin-activating_enz"/>
</dbReference>
<dbReference type="PANTHER" id="PTHR10953:SF102">
    <property type="entry name" value="ADENYLYLTRANSFERASE AND SULFURTRANSFERASE MOCS3"/>
    <property type="match status" value="1"/>
</dbReference>
<dbReference type="GO" id="GO:0004792">
    <property type="term" value="F:thiosulfate-cyanide sulfurtransferase activity"/>
    <property type="evidence" value="ECO:0007669"/>
    <property type="project" value="TreeGrafter"/>
</dbReference>
<feature type="transmembrane region" description="Helical" evidence="2">
    <location>
        <begin position="26"/>
        <end position="48"/>
    </location>
</feature>
<dbReference type="Proteomes" id="UP000004263">
    <property type="component" value="Unassembled WGS sequence"/>
</dbReference>
<dbReference type="CDD" id="cd00757">
    <property type="entry name" value="ThiF_MoeB_HesA_family"/>
    <property type="match status" value="1"/>
</dbReference>
<evidence type="ECO:0000256" key="1">
    <source>
        <dbReference type="ARBA" id="ARBA00009919"/>
    </source>
</evidence>
<dbReference type="SUPFAM" id="SSF69572">
    <property type="entry name" value="Activating enzymes of the ubiquitin-like proteins"/>
    <property type="match status" value="1"/>
</dbReference>
<dbReference type="OrthoDB" id="9804286at2"/>
<organism evidence="4 5">
    <name type="scientific">Bermanella marisrubri</name>
    <dbReference type="NCBI Taxonomy" id="207949"/>
    <lineage>
        <taxon>Bacteria</taxon>
        <taxon>Pseudomonadati</taxon>
        <taxon>Pseudomonadota</taxon>
        <taxon>Gammaproteobacteria</taxon>
        <taxon>Oceanospirillales</taxon>
        <taxon>Oceanospirillaceae</taxon>
        <taxon>Bermanella</taxon>
    </lineage>
</organism>
<evidence type="ECO:0000313" key="5">
    <source>
        <dbReference type="Proteomes" id="UP000004263"/>
    </source>
</evidence>
<gene>
    <name evidence="4" type="ORF">RED65_11755</name>
</gene>
<keyword evidence="2" id="KW-0812">Transmembrane</keyword>
<dbReference type="GO" id="GO:0008641">
    <property type="term" value="F:ubiquitin-like modifier activating enzyme activity"/>
    <property type="evidence" value="ECO:0007669"/>
    <property type="project" value="InterPro"/>
</dbReference>
<dbReference type="GO" id="GO:0008146">
    <property type="term" value="F:sulfotransferase activity"/>
    <property type="evidence" value="ECO:0007669"/>
    <property type="project" value="TreeGrafter"/>
</dbReference>
<dbReference type="HOGENOM" id="CLU_013325_10_3_6"/>
<dbReference type="PANTHER" id="PTHR10953">
    <property type="entry name" value="UBIQUITIN-ACTIVATING ENZYME E1"/>
    <property type="match status" value="1"/>
</dbReference>
<dbReference type="FunFam" id="3.40.50.720:FF:000080">
    <property type="entry name" value="Thiazole biosynthesis adenylyltransferase ThiF"/>
    <property type="match status" value="1"/>
</dbReference>
<protein>
    <submittedName>
        <fullName evidence="4">Molybdopterin biosynthesis protein MoeB</fullName>
    </submittedName>
</protein>
<dbReference type="GO" id="GO:0016779">
    <property type="term" value="F:nucleotidyltransferase activity"/>
    <property type="evidence" value="ECO:0007669"/>
    <property type="project" value="TreeGrafter"/>
</dbReference>